<dbReference type="GO" id="GO:0003677">
    <property type="term" value="F:DNA binding"/>
    <property type="evidence" value="ECO:0007669"/>
    <property type="project" value="UniProtKB-UniRule"/>
</dbReference>
<reference evidence="6" key="1">
    <citation type="submission" date="2023-08" db="EMBL/GenBank/DDBJ databases">
        <title>The draft genome of Tsukamurella strandjordii strain 050030.</title>
        <authorList>
            <person name="Zhao F."/>
            <person name="Feng Y."/>
            <person name="Zong Z."/>
        </authorList>
    </citation>
    <scope>NUCLEOTIDE SEQUENCE</scope>
    <source>
        <strain evidence="6">050030</strain>
    </source>
</reference>
<dbReference type="InterPro" id="IPR009057">
    <property type="entry name" value="Homeodomain-like_sf"/>
</dbReference>
<evidence type="ECO:0000256" key="3">
    <source>
        <dbReference type="ARBA" id="ARBA00023163"/>
    </source>
</evidence>
<gene>
    <name evidence="6" type="ORF">Q7X28_07580</name>
</gene>
<dbReference type="Gene3D" id="1.10.357.10">
    <property type="entry name" value="Tetracycline Repressor, domain 2"/>
    <property type="match status" value="1"/>
</dbReference>
<keyword evidence="7" id="KW-1185">Reference proteome</keyword>
<accession>A0AA90NG44</accession>
<dbReference type="PANTHER" id="PTHR47506">
    <property type="entry name" value="TRANSCRIPTIONAL REGULATORY PROTEIN"/>
    <property type="match status" value="1"/>
</dbReference>
<dbReference type="InterPro" id="IPR023772">
    <property type="entry name" value="DNA-bd_HTH_TetR-type_CS"/>
</dbReference>
<keyword evidence="2 4" id="KW-0238">DNA-binding</keyword>
<evidence type="ECO:0000259" key="5">
    <source>
        <dbReference type="PROSITE" id="PS50977"/>
    </source>
</evidence>
<dbReference type="RefSeq" id="WP_220659211.1">
    <property type="nucleotide sequence ID" value="NZ_BAAAII010000006.1"/>
</dbReference>
<dbReference type="PANTHER" id="PTHR47506:SF1">
    <property type="entry name" value="HTH-TYPE TRANSCRIPTIONAL REGULATOR YJDC"/>
    <property type="match status" value="1"/>
</dbReference>
<sequence length="200" mass="21606">MATSTRGRPRSFDRDAALDAAAKLFWERGYEATSVRDLTERLGVEAPSLYRAFGDKRSLFEEAVGEYDRRYGGFIDLALAEGATARDAAIRLLTEGPARYTRDGLPRGCLVVSGDAGTADEGVAGWMIAMRSANVARLTDRIRRDVAAGELPADVDPQALARFTMSSLNGLAEAAREGVPLVELEAVAAIARGVWERIND</sequence>
<comment type="caution">
    <text evidence="6">The sequence shown here is derived from an EMBL/GenBank/DDBJ whole genome shotgun (WGS) entry which is preliminary data.</text>
</comment>
<dbReference type="PROSITE" id="PS01081">
    <property type="entry name" value="HTH_TETR_1"/>
    <property type="match status" value="1"/>
</dbReference>
<organism evidence="6 7">
    <name type="scientific">Tsukamurella strandjordii</name>
    <dbReference type="NCBI Taxonomy" id="147577"/>
    <lineage>
        <taxon>Bacteria</taxon>
        <taxon>Bacillati</taxon>
        <taxon>Actinomycetota</taxon>
        <taxon>Actinomycetes</taxon>
        <taxon>Mycobacteriales</taxon>
        <taxon>Tsukamurellaceae</taxon>
        <taxon>Tsukamurella</taxon>
    </lineage>
</organism>
<dbReference type="InterPro" id="IPR001647">
    <property type="entry name" value="HTH_TetR"/>
</dbReference>
<dbReference type="Proteomes" id="UP001178281">
    <property type="component" value="Unassembled WGS sequence"/>
</dbReference>
<dbReference type="InterPro" id="IPR036271">
    <property type="entry name" value="Tet_transcr_reg_TetR-rel_C_sf"/>
</dbReference>
<dbReference type="EMBL" id="JAUTIX010000002">
    <property type="protein sequence ID" value="MDP0397784.1"/>
    <property type="molecule type" value="Genomic_DNA"/>
</dbReference>
<evidence type="ECO:0000256" key="2">
    <source>
        <dbReference type="ARBA" id="ARBA00023125"/>
    </source>
</evidence>
<dbReference type="Gene3D" id="1.10.10.60">
    <property type="entry name" value="Homeodomain-like"/>
    <property type="match status" value="1"/>
</dbReference>
<keyword evidence="3" id="KW-0804">Transcription</keyword>
<keyword evidence="1" id="KW-0805">Transcription regulation</keyword>
<dbReference type="AlphaFoldDB" id="A0AA90NG44"/>
<dbReference type="SUPFAM" id="SSF48498">
    <property type="entry name" value="Tetracyclin repressor-like, C-terminal domain"/>
    <property type="match status" value="1"/>
</dbReference>
<proteinExistence type="predicted"/>
<dbReference type="SUPFAM" id="SSF46689">
    <property type="entry name" value="Homeodomain-like"/>
    <property type="match status" value="1"/>
</dbReference>
<dbReference type="PRINTS" id="PR00455">
    <property type="entry name" value="HTHTETR"/>
</dbReference>
<feature type="domain" description="HTH tetR-type" evidence="5">
    <location>
        <begin position="11"/>
        <end position="71"/>
    </location>
</feature>
<dbReference type="Pfam" id="PF00440">
    <property type="entry name" value="TetR_N"/>
    <property type="match status" value="1"/>
</dbReference>
<name>A0AA90NG44_9ACTN</name>
<evidence type="ECO:0000313" key="6">
    <source>
        <dbReference type="EMBL" id="MDP0397784.1"/>
    </source>
</evidence>
<evidence type="ECO:0000256" key="1">
    <source>
        <dbReference type="ARBA" id="ARBA00023015"/>
    </source>
</evidence>
<protein>
    <submittedName>
        <fullName evidence="6">Helix-turn-helix domain-containing protein</fullName>
    </submittedName>
</protein>
<evidence type="ECO:0000256" key="4">
    <source>
        <dbReference type="PROSITE-ProRule" id="PRU00335"/>
    </source>
</evidence>
<evidence type="ECO:0000313" key="7">
    <source>
        <dbReference type="Proteomes" id="UP001178281"/>
    </source>
</evidence>
<dbReference type="PROSITE" id="PS50977">
    <property type="entry name" value="HTH_TETR_2"/>
    <property type="match status" value="1"/>
</dbReference>
<feature type="DNA-binding region" description="H-T-H motif" evidence="4">
    <location>
        <begin position="34"/>
        <end position="53"/>
    </location>
</feature>